<dbReference type="AlphaFoldDB" id="A0AAV8WV06"/>
<protein>
    <submittedName>
        <fullName evidence="2">Uncharacterized protein</fullName>
    </submittedName>
</protein>
<name>A0AAV8WV06_9CUCU</name>
<comment type="caution">
    <text evidence="2">The sequence shown here is derived from an EMBL/GenBank/DDBJ whole genome shotgun (WGS) entry which is preliminary data.</text>
</comment>
<evidence type="ECO:0000313" key="3">
    <source>
        <dbReference type="Proteomes" id="UP001162156"/>
    </source>
</evidence>
<feature type="region of interest" description="Disordered" evidence="1">
    <location>
        <begin position="1"/>
        <end position="40"/>
    </location>
</feature>
<organism evidence="2 3">
    <name type="scientific">Rhamnusium bicolor</name>
    <dbReference type="NCBI Taxonomy" id="1586634"/>
    <lineage>
        <taxon>Eukaryota</taxon>
        <taxon>Metazoa</taxon>
        <taxon>Ecdysozoa</taxon>
        <taxon>Arthropoda</taxon>
        <taxon>Hexapoda</taxon>
        <taxon>Insecta</taxon>
        <taxon>Pterygota</taxon>
        <taxon>Neoptera</taxon>
        <taxon>Endopterygota</taxon>
        <taxon>Coleoptera</taxon>
        <taxon>Polyphaga</taxon>
        <taxon>Cucujiformia</taxon>
        <taxon>Chrysomeloidea</taxon>
        <taxon>Cerambycidae</taxon>
        <taxon>Lepturinae</taxon>
        <taxon>Rhagiini</taxon>
        <taxon>Rhamnusium</taxon>
    </lineage>
</organism>
<feature type="compositionally biased region" description="Basic residues" evidence="1">
    <location>
        <begin position="12"/>
        <end position="31"/>
    </location>
</feature>
<gene>
    <name evidence="2" type="ORF">NQ314_017252</name>
</gene>
<dbReference type="PANTHER" id="PTHR10773">
    <property type="entry name" value="DNA-DIRECTED RNA POLYMERASES I, II, AND III SUBUNIT RPABC2"/>
    <property type="match status" value="1"/>
</dbReference>
<proteinExistence type="predicted"/>
<evidence type="ECO:0000313" key="2">
    <source>
        <dbReference type="EMBL" id="KAJ8929997.1"/>
    </source>
</evidence>
<keyword evidence="3" id="KW-1185">Reference proteome</keyword>
<accession>A0AAV8WV06</accession>
<feature type="compositionally biased region" description="Basic and acidic residues" evidence="1">
    <location>
        <begin position="1"/>
        <end position="11"/>
    </location>
</feature>
<dbReference type="EMBL" id="JANEYF010004818">
    <property type="protein sequence ID" value="KAJ8929997.1"/>
    <property type="molecule type" value="Genomic_DNA"/>
</dbReference>
<dbReference type="PANTHER" id="PTHR10773:SF19">
    <property type="match status" value="1"/>
</dbReference>
<reference evidence="2" key="1">
    <citation type="journal article" date="2023" name="Insect Mol. Biol.">
        <title>Genome sequencing provides insights into the evolution of gene families encoding plant cell wall-degrading enzymes in longhorned beetles.</title>
        <authorList>
            <person name="Shin N.R."/>
            <person name="Okamura Y."/>
            <person name="Kirsch R."/>
            <person name="Pauchet Y."/>
        </authorList>
    </citation>
    <scope>NUCLEOTIDE SEQUENCE</scope>
    <source>
        <strain evidence="2">RBIC_L_NR</strain>
    </source>
</reference>
<evidence type="ECO:0000256" key="1">
    <source>
        <dbReference type="SAM" id="MobiDB-lite"/>
    </source>
</evidence>
<sequence>MSDFPMNEKELTKKRKRCPEKWKSNIRKRKRDQGEEYISSRNRIMPPKSIKILKDCTNCIYKCSTIITNDEQKQVFNDYYSLDKLAKKSLLLQIVNYVSLQEKGKVKIVKIQRKRRPFGIYLKLKNEKFKFAKHSSFQLLM</sequence>
<dbReference type="Proteomes" id="UP001162156">
    <property type="component" value="Unassembled WGS sequence"/>
</dbReference>